<feature type="transmembrane region" description="Helical" evidence="5">
    <location>
        <begin position="209"/>
        <end position="229"/>
    </location>
</feature>
<feature type="transmembrane region" description="Helical" evidence="5">
    <location>
        <begin position="52"/>
        <end position="82"/>
    </location>
</feature>
<evidence type="ECO:0000256" key="5">
    <source>
        <dbReference type="SAM" id="Phobius"/>
    </source>
</evidence>
<reference evidence="7" key="1">
    <citation type="submission" date="2022-10" db="EMBL/GenBank/DDBJ databases">
        <title>Tapping the CABI collections for fungal endophytes: first genome assemblies for Collariella, Neodidymelliopsis, Ascochyta clinopodiicola, Didymella pomorum, Didymosphaeria variabile, Neocosmospora piperis and Neocucurbitaria cava.</title>
        <authorList>
            <person name="Hill R."/>
        </authorList>
    </citation>
    <scope>NUCLEOTIDE SEQUENCE</scope>
    <source>
        <strain evidence="7">IMI 356814</strain>
    </source>
</reference>
<evidence type="ECO:0000256" key="3">
    <source>
        <dbReference type="ARBA" id="ARBA00022989"/>
    </source>
</evidence>
<protein>
    <recommendedName>
        <fullName evidence="6">Major facilitator superfamily (MFS) profile domain-containing protein</fullName>
    </recommendedName>
</protein>
<feature type="domain" description="Major facilitator superfamily (MFS) profile" evidence="6">
    <location>
        <begin position="54"/>
        <end position="528"/>
    </location>
</feature>
<comment type="caution">
    <text evidence="7">The sequence shown here is derived from an EMBL/GenBank/DDBJ whole genome shotgun (WGS) entry which is preliminary data.</text>
</comment>
<feature type="transmembrane region" description="Helical" evidence="5">
    <location>
        <begin position="387"/>
        <end position="409"/>
    </location>
</feature>
<dbReference type="SUPFAM" id="SSF103473">
    <property type="entry name" value="MFS general substrate transporter"/>
    <property type="match status" value="1"/>
</dbReference>
<dbReference type="PANTHER" id="PTHR23502">
    <property type="entry name" value="MAJOR FACILITATOR SUPERFAMILY"/>
    <property type="match status" value="1"/>
</dbReference>
<dbReference type="PANTHER" id="PTHR23502:SF29">
    <property type="entry name" value="TRANSPORTER, PUTATIVE (AFU_ORTHOLOGUE AFUA_6G06680)-RELATED"/>
    <property type="match status" value="1"/>
</dbReference>
<dbReference type="GO" id="GO:0022857">
    <property type="term" value="F:transmembrane transporter activity"/>
    <property type="evidence" value="ECO:0007669"/>
    <property type="project" value="InterPro"/>
</dbReference>
<evidence type="ECO:0000259" key="6">
    <source>
        <dbReference type="PROSITE" id="PS50850"/>
    </source>
</evidence>
<feature type="transmembrane region" description="Helical" evidence="5">
    <location>
        <begin position="308"/>
        <end position="334"/>
    </location>
</feature>
<dbReference type="OrthoDB" id="2585655at2759"/>
<keyword evidence="2 5" id="KW-0812">Transmembrane</keyword>
<comment type="subcellular location">
    <subcellularLocation>
        <location evidence="1">Membrane</location>
        <topology evidence="1">Multi-pass membrane protein</topology>
    </subcellularLocation>
</comment>
<dbReference type="Proteomes" id="UP001140560">
    <property type="component" value="Unassembled WGS sequence"/>
</dbReference>
<keyword evidence="3 5" id="KW-1133">Transmembrane helix</keyword>
<dbReference type="Pfam" id="PF07690">
    <property type="entry name" value="MFS_1"/>
    <property type="match status" value="1"/>
</dbReference>
<accession>A0A9W9CJ97</accession>
<feature type="transmembrane region" description="Helical" evidence="5">
    <location>
        <begin position="482"/>
        <end position="503"/>
    </location>
</feature>
<sequence>MGTVILTQDDSLSDQYLSNLKRGTGRHQDIILTPQPSDDPNDPMNWPYYQKILIVAVVVFGACLCASTNGPLLNASLFILAVEFQRPITDFTVLSGYQLLVAGASGPIISAAARKYGKRPVFLFSSFACLIGSIIGSVSTTYNMLLAAKIIAGLSIAAYESIIFTVVGDLFFVHERGLYTALMSFTLTCVSNLSSVVTGRITNDLGWHYLFHILDACVGLQLVLTFFLVPETCYLRDPALSAVLQVTEEREKNQVKTGETREMEASVASLQTPRKTYLQRLAVFTGSYTDESLIRLVVAPFASCLNVVALWTVIITGAVTSFYVAVAFVIAQLFSPPPYNLTAAGVGYMSLGPFIGGALGCLLVGALMDPLTIWLTKRNHGVYEPEFRLPLVAIGVLCGAGLFGFGSLADTQGSIYAIAFMWGLALFGISFIVGPCSAYAIDAYRSISDEIFIANIMFKNFLFYGYSYFVNNWTASAGTAPVFYTFGGIAFGLTATTVIVYIFGKQYRAFWARHNLMDKLGMEGRLGM</sequence>
<feature type="transmembrane region" description="Helical" evidence="5">
    <location>
        <begin position="415"/>
        <end position="440"/>
    </location>
</feature>
<feature type="transmembrane region" description="Helical" evidence="5">
    <location>
        <begin position="354"/>
        <end position="375"/>
    </location>
</feature>
<dbReference type="InterPro" id="IPR011701">
    <property type="entry name" value="MFS"/>
</dbReference>
<dbReference type="InterPro" id="IPR020846">
    <property type="entry name" value="MFS_dom"/>
</dbReference>
<gene>
    <name evidence="7" type="ORF">N0V83_008130</name>
</gene>
<keyword evidence="8" id="KW-1185">Reference proteome</keyword>
<feature type="transmembrane region" description="Helical" evidence="5">
    <location>
        <begin position="94"/>
        <end position="113"/>
    </location>
</feature>
<feature type="transmembrane region" description="Helical" evidence="5">
    <location>
        <begin position="178"/>
        <end position="197"/>
    </location>
</feature>
<evidence type="ECO:0000256" key="2">
    <source>
        <dbReference type="ARBA" id="ARBA00022692"/>
    </source>
</evidence>
<evidence type="ECO:0000313" key="7">
    <source>
        <dbReference type="EMBL" id="KAJ4366494.1"/>
    </source>
</evidence>
<keyword evidence="4 5" id="KW-0472">Membrane</keyword>
<dbReference type="EMBL" id="JAPEUY010000014">
    <property type="protein sequence ID" value="KAJ4366494.1"/>
    <property type="molecule type" value="Genomic_DNA"/>
</dbReference>
<organism evidence="7 8">
    <name type="scientific">Neocucurbitaria cava</name>
    <dbReference type="NCBI Taxonomy" id="798079"/>
    <lineage>
        <taxon>Eukaryota</taxon>
        <taxon>Fungi</taxon>
        <taxon>Dikarya</taxon>
        <taxon>Ascomycota</taxon>
        <taxon>Pezizomycotina</taxon>
        <taxon>Dothideomycetes</taxon>
        <taxon>Pleosporomycetidae</taxon>
        <taxon>Pleosporales</taxon>
        <taxon>Pleosporineae</taxon>
        <taxon>Cucurbitariaceae</taxon>
        <taxon>Neocucurbitaria</taxon>
    </lineage>
</organism>
<feature type="transmembrane region" description="Helical" evidence="5">
    <location>
        <begin position="120"/>
        <end position="138"/>
    </location>
</feature>
<evidence type="ECO:0000256" key="4">
    <source>
        <dbReference type="ARBA" id="ARBA00023136"/>
    </source>
</evidence>
<dbReference type="InterPro" id="IPR036259">
    <property type="entry name" value="MFS_trans_sf"/>
</dbReference>
<dbReference type="AlphaFoldDB" id="A0A9W9CJ97"/>
<evidence type="ECO:0000313" key="8">
    <source>
        <dbReference type="Proteomes" id="UP001140560"/>
    </source>
</evidence>
<dbReference type="Gene3D" id="1.20.1250.20">
    <property type="entry name" value="MFS general substrate transporter like domains"/>
    <property type="match status" value="1"/>
</dbReference>
<feature type="transmembrane region" description="Helical" evidence="5">
    <location>
        <begin position="150"/>
        <end position="171"/>
    </location>
</feature>
<proteinExistence type="predicted"/>
<dbReference type="GO" id="GO:0005886">
    <property type="term" value="C:plasma membrane"/>
    <property type="evidence" value="ECO:0007669"/>
    <property type="project" value="TreeGrafter"/>
</dbReference>
<name>A0A9W9CJ97_9PLEO</name>
<dbReference type="PROSITE" id="PS50850">
    <property type="entry name" value="MFS"/>
    <property type="match status" value="1"/>
</dbReference>
<evidence type="ECO:0000256" key="1">
    <source>
        <dbReference type="ARBA" id="ARBA00004141"/>
    </source>
</evidence>